<dbReference type="EC" id="3.6.1.31" evidence="9"/>
<dbReference type="Gene3D" id="1.10.287.1080">
    <property type="entry name" value="MazG-like"/>
    <property type="match status" value="1"/>
</dbReference>
<dbReference type="HAMAP" id="MF_01020">
    <property type="entry name" value="HisE"/>
    <property type="match status" value="1"/>
</dbReference>
<dbReference type="GO" id="GO:0000105">
    <property type="term" value="P:L-histidine biosynthetic process"/>
    <property type="evidence" value="ECO:0007669"/>
    <property type="project" value="UniProtKB-UniRule"/>
</dbReference>
<organism evidence="10 11">
    <name type="scientific">Halococcoides cellulosivorans</name>
    <dbReference type="NCBI Taxonomy" id="1679096"/>
    <lineage>
        <taxon>Archaea</taxon>
        <taxon>Methanobacteriati</taxon>
        <taxon>Methanobacteriota</taxon>
        <taxon>Stenosarchaea group</taxon>
        <taxon>Halobacteria</taxon>
        <taxon>Halobacteriales</taxon>
        <taxon>Haloarculaceae</taxon>
        <taxon>Halococcoides</taxon>
    </lineage>
</organism>
<keyword evidence="5 9" id="KW-0547">Nucleotide-binding</keyword>
<dbReference type="AlphaFoldDB" id="A0A2R4WZN9"/>
<evidence type="ECO:0000256" key="6">
    <source>
        <dbReference type="ARBA" id="ARBA00022801"/>
    </source>
</evidence>
<dbReference type="GO" id="GO:0005737">
    <property type="term" value="C:cytoplasm"/>
    <property type="evidence" value="ECO:0007669"/>
    <property type="project" value="UniProtKB-SubCell"/>
</dbReference>
<gene>
    <name evidence="9 10" type="primary">hisE</name>
    <name evidence="10" type="ORF">HARCEL1_04475</name>
</gene>
<keyword evidence="4 9" id="KW-0028">Amino-acid biosynthesis</keyword>
<comment type="pathway">
    <text evidence="2 9">Amino-acid biosynthesis; L-histidine biosynthesis; L-histidine from 5-phospho-alpha-D-ribose 1-diphosphate: step 2/9.</text>
</comment>
<evidence type="ECO:0000256" key="7">
    <source>
        <dbReference type="ARBA" id="ARBA00022840"/>
    </source>
</evidence>
<comment type="catalytic activity">
    <reaction evidence="1 9">
        <text>1-(5-phospho-beta-D-ribosyl)-ATP + H2O = 1-(5-phospho-beta-D-ribosyl)-5'-AMP + diphosphate + H(+)</text>
        <dbReference type="Rhea" id="RHEA:22828"/>
        <dbReference type="ChEBI" id="CHEBI:15377"/>
        <dbReference type="ChEBI" id="CHEBI:15378"/>
        <dbReference type="ChEBI" id="CHEBI:33019"/>
        <dbReference type="ChEBI" id="CHEBI:59457"/>
        <dbReference type="ChEBI" id="CHEBI:73183"/>
        <dbReference type="EC" id="3.6.1.31"/>
    </reaction>
</comment>
<keyword evidence="3 9" id="KW-0963">Cytoplasm</keyword>
<dbReference type="Pfam" id="PF01503">
    <property type="entry name" value="PRA-PH"/>
    <property type="match status" value="1"/>
</dbReference>
<dbReference type="UniPathway" id="UPA00031">
    <property type="reaction ID" value="UER00007"/>
</dbReference>
<evidence type="ECO:0000256" key="3">
    <source>
        <dbReference type="ARBA" id="ARBA00022490"/>
    </source>
</evidence>
<evidence type="ECO:0000256" key="1">
    <source>
        <dbReference type="ARBA" id="ARBA00001460"/>
    </source>
</evidence>
<reference evidence="10 11" key="1">
    <citation type="submission" date="2018-04" db="EMBL/GenBank/DDBJ databases">
        <title>Halococcoides cellulosivorans gen. nov., sp. nov., an extremely halophilic cellulose-utilizing haloarchaeon from hypersaline lakes.</title>
        <authorList>
            <person name="Sorokin D.Y."/>
            <person name="Toshchakov S.V."/>
            <person name="Samarov N.I."/>
            <person name="Korzhenkov A."/>
            <person name="Kublanov I.V."/>
        </authorList>
    </citation>
    <scope>NUCLEOTIDE SEQUENCE [LARGE SCALE GENOMIC DNA]</scope>
    <source>
        <strain evidence="10 11">HArcel1</strain>
    </source>
</reference>
<accession>A0A2R4WZN9</accession>
<dbReference type="FunFam" id="1.10.287.1080:FF:000002">
    <property type="entry name" value="Histidine biosynthesis bifunctional protein HisIE"/>
    <property type="match status" value="1"/>
</dbReference>
<dbReference type="PANTHER" id="PTHR42945">
    <property type="entry name" value="HISTIDINE BIOSYNTHESIS BIFUNCTIONAL PROTEIN"/>
    <property type="match status" value="1"/>
</dbReference>
<evidence type="ECO:0000256" key="4">
    <source>
        <dbReference type="ARBA" id="ARBA00022605"/>
    </source>
</evidence>
<dbReference type="GeneID" id="36511736"/>
<dbReference type="InterPro" id="IPR008179">
    <property type="entry name" value="HisE"/>
</dbReference>
<keyword evidence="11" id="KW-1185">Reference proteome</keyword>
<dbReference type="KEGG" id="harc:HARCEL1_04475"/>
<evidence type="ECO:0000256" key="8">
    <source>
        <dbReference type="ARBA" id="ARBA00023102"/>
    </source>
</evidence>
<dbReference type="CDD" id="cd11534">
    <property type="entry name" value="NTP-PPase_HisIE_like"/>
    <property type="match status" value="1"/>
</dbReference>
<keyword evidence="6 9" id="KW-0378">Hydrolase</keyword>
<keyword evidence="7 9" id="KW-0067">ATP-binding</keyword>
<protein>
    <recommendedName>
        <fullName evidence="9">Phosphoribosyl-ATP pyrophosphatase</fullName>
        <shortName evidence="9">PRA-PH</shortName>
        <ecNumber evidence="9">3.6.1.31</ecNumber>
    </recommendedName>
</protein>
<dbReference type="RefSeq" id="WP_108381385.1">
    <property type="nucleotide sequence ID" value="NZ_CP028858.1"/>
</dbReference>
<name>A0A2R4WZN9_9EURY</name>
<evidence type="ECO:0000256" key="9">
    <source>
        <dbReference type="HAMAP-Rule" id="MF_01020"/>
    </source>
</evidence>
<evidence type="ECO:0000256" key="2">
    <source>
        <dbReference type="ARBA" id="ARBA00005204"/>
    </source>
</evidence>
<sequence>MTDQIIRELFDVIEDRKVNEPEGSYTASLLTHEKGQDAILEKIGEESAEVLLAAKNDDRDAVAHESADLVYHLLVLLADMDMDLTDLEAELHDRR</sequence>
<keyword evidence="8 9" id="KW-0368">Histidine biosynthesis</keyword>
<dbReference type="InterPro" id="IPR021130">
    <property type="entry name" value="PRib-ATP_PPHydrolase-like"/>
</dbReference>
<dbReference type="Proteomes" id="UP000244727">
    <property type="component" value="Chromosome"/>
</dbReference>
<dbReference type="GO" id="GO:0005524">
    <property type="term" value="F:ATP binding"/>
    <property type="evidence" value="ECO:0007669"/>
    <property type="project" value="UniProtKB-KW"/>
</dbReference>
<dbReference type="NCBIfam" id="TIGR03188">
    <property type="entry name" value="histidine_hisI"/>
    <property type="match status" value="1"/>
</dbReference>
<evidence type="ECO:0000313" key="10">
    <source>
        <dbReference type="EMBL" id="AWB27016.1"/>
    </source>
</evidence>
<evidence type="ECO:0000256" key="5">
    <source>
        <dbReference type="ARBA" id="ARBA00022741"/>
    </source>
</evidence>
<comment type="similarity">
    <text evidence="9">Belongs to the PRA-PH family.</text>
</comment>
<proteinExistence type="inferred from homology"/>
<dbReference type="GO" id="GO:0004636">
    <property type="term" value="F:phosphoribosyl-ATP diphosphatase activity"/>
    <property type="evidence" value="ECO:0007669"/>
    <property type="project" value="UniProtKB-UniRule"/>
</dbReference>
<evidence type="ECO:0000313" key="11">
    <source>
        <dbReference type="Proteomes" id="UP000244727"/>
    </source>
</evidence>
<dbReference type="SUPFAM" id="SSF101386">
    <property type="entry name" value="all-alpha NTP pyrophosphatases"/>
    <property type="match status" value="1"/>
</dbReference>
<dbReference type="EMBL" id="CP028858">
    <property type="protein sequence ID" value="AWB27016.1"/>
    <property type="molecule type" value="Genomic_DNA"/>
</dbReference>
<comment type="subcellular location">
    <subcellularLocation>
        <location evidence="9">Cytoplasm</location>
    </subcellularLocation>
</comment>
<dbReference type="PANTHER" id="PTHR42945:SF1">
    <property type="entry name" value="HISTIDINE BIOSYNTHESIS BIFUNCTIONAL PROTEIN HIS7"/>
    <property type="match status" value="1"/>
</dbReference>